<proteinExistence type="predicted"/>
<dbReference type="Proteomes" id="UP000765802">
    <property type="component" value="Unassembled WGS sequence"/>
</dbReference>
<comment type="caution">
    <text evidence="1">The sequence shown here is derived from an EMBL/GenBank/DDBJ whole genome shotgun (WGS) entry which is preliminary data.</text>
</comment>
<sequence length="160" mass="17941">MYYYDQAGNLVKTVSPAGVQPIYRNSWLDSTRNFRKLGNPLPMVHKLVTRYSYNSLNQVVLQKTPDAGMSKFWYDRLGRLAISQNARQLTQGNVYSYTLYDSLGRITQVGQLIGGSAMTDPTAKSTTSLQNWLNAAANSRNQIGNSTEADHFIPGLNDHY</sequence>
<evidence type="ECO:0000313" key="2">
    <source>
        <dbReference type="Proteomes" id="UP000765802"/>
    </source>
</evidence>
<gene>
    <name evidence="1" type="ORF">BC349_18520</name>
</gene>
<protein>
    <recommendedName>
        <fullName evidence="3">YD repeat-containing protein</fullName>
    </recommendedName>
</protein>
<keyword evidence="2" id="KW-1185">Reference proteome</keyword>
<dbReference type="Gene3D" id="2.180.10.10">
    <property type="entry name" value="RHS repeat-associated core"/>
    <property type="match status" value="1"/>
</dbReference>
<accession>A0ABR7MDF1</accession>
<dbReference type="EMBL" id="MBUA01000030">
    <property type="protein sequence ID" value="MBC6493055.1"/>
    <property type="molecule type" value="Genomic_DNA"/>
</dbReference>
<reference evidence="1 2" key="1">
    <citation type="submission" date="2016-07" db="EMBL/GenBank/DDBJ databases">
        <title>Genome analysis of Flavihumibacter stibioxidans YS-17.</title>
        <authorList>
            <person name="Shi K."/>
            <person name="Han Y."/>
            <person name="Wang G."/>
        </authorList>
    </citation>
    <scope>NUCLEOTIDE SEQUENCE [LARGE SCALE GENOMIC DNA]</scope>
    <source>
        <strain evidence="1 2">YS-17</strain>
    </source>
</reference>
<evidence type="ECO:0008006" key="3">
    <source>
        <dbReference type="Google" id="ProtNLM"/>
    </source>
</evidence>
<evidence type="ECO:0000313" key="1">
    <source>
        <dbReference type="EMBL" id="MBC6493055.1"/>
    </source>
</evidence>
<dbReference type="RefSeq" id="WP_187258371.1">
    <property type="nucleotide sequence ID" value="NZ_MBUA01000030.1"/>
</dbReference>
<organism evidence="1 2">
    <name type="scientific">Flavihumibacter stibioxidans</name>
    <dbReference type="NCBI Taxonomy" id="1834163"/>
    <lineage>
        <taxon>Bacteria</taxon>
        <taxon>Pseudomonadati</taxon>
        <taxon>Bacteroidota</taxon>
        <taxon>Chitinophagia</taxon>
        <taxon>Chitinophagales</taxon>
        <taxon>Chitinophagaceae</taxon>
        <taxon>Flavihumibacter</taxon>
    </lineage>
</organism>
<name>A0ABR7MDF1_9BACT</name>